<dbReference type="STRING" id="926569.ANT_16850"/>
<dbReference type="Pfam" id="PF01364">
    <property type="entry name" value="Peptidase_C25"/>
    <property type="match status" value="1"/>
</dbReference>
<dbReference type="KEGG" id="atm:ANT_16850"/>
<sequence length="876" mass="97851">MNSEMKEGIEFLHRSTFLYLSRLALQTEAYQFGRQACLHWLSVYPGDLEVRHFYSKMLAGEGKTEQALSLLGKLVLVDPEFVEAYREIARIAPPNSPEHQNAISALYLLGDERPSHLPLAEWALPAYSLMRAGEGAKLGGDEAQKALFSHTELPLVAVWMYLKTLLPAVPQETALTLLEYYHQQYEDCVPIGLYLADLWMKKGKEEDAIALLHYCASLDVAGQTVKRLWGDEHPYRNLWLGDLFIPFDLPVPAQVAVRFRGNWLESGSCQSGVLDEPQSDSVETIESRSEGSQEYMSEMANRSMEDKTPKDPIQGREPASKDQEVQEIERELDRVARRLKKSTLTRLDGRYPVYVIFSSWQGLEEQYGVQTTKIIDLELHRLGEAIQKRTGWRFLIFYPDLVASVKPLGIETVKNRDPWSLKLSLHDLDQALSKKGEMIGALLIVGGAGVVPFHALPNPTDDYDQVIYSDNPYGTLDSNYFITEWPVGRLPGVDSSADAGLLIDSIRHLVLYHQRGGKNWINSNGQATSLFKFWNVILQFLGAHRNPPNVGYSAAVWRRSSVAVFRPVGSPHNLLISPPQDAASLNVDRLLKPELAYYNLHGLEDSGEWYGQRDPVESETLVDYPVALSPALIKRNGHAPRVVFSEACYGGHIFGKTEDQAMALKFLSVGTMAVIASTAISYGSVNTPLIAADLLGNYFWQELRSGRSVGEALMLAKIELAREMNRRQGYLDPEDQKTLLSFVLYGDPLVRLQSGGARRKTAFRLKKSPVIRTAGETEVRDASLSVNEQVVAQVKQMVREYLPGIESAEVKILSCAPSEKTSSQKAGKNAQTEAEMPGKYVIAVSKEVPYARSVHRHYAKATIDSQGKVVKLVVSR</sequence>
<dbReference type="HOGENOM" id="CLU_328091_0_0_0"/>
<dbReference type="EMBL" id="AP012029">
    <property type="protein sequence ID" value="BAJ63711.1"/>
    <property type="molecule type" value="Genomic_DNA"/>
</dbReference>
<dbReference type="OrthoDB" id="139227at2"/>
<evidence type="ECO:0000313" key="4">
    <source>
        <dbReference type="Proteomes" id="UP000008922"/>
    </source>
</evidence>
<dbReference type="GO" id="GO:0008234">
    <property type="term" value="F:cysteine-type peptidase activity"/>
    <property type="evidence" value="ECO:0007669"/>
    <property type="project" value="InterPro"/>
</dbReference>
<evidence type="ECO:0000313" key="3">
    <source>
        <dbReference type="EMBL" id="BAJ63711.1"/>
    </source>
</evidence>
<dbReference type="InterPro" id="IPR011990">
    <property type="entry name" value="TPR-like_helical_dom_sf"/>
</dbReference>
<gene>
    <name evidence="3" type="ordered locus">ANT_16850</name>
</gene>
<proteinExistence type="predicted"/>
<dbReference type="eggNOG" id="ENOG50300IP">
    <property type="taxonomic scope" value="Bacteria"/>
</dbReference>
<evidence type="ECO:0000259" key="2">
    <source>
        <dbReference type="Pfam" id="PF01364"/>
    </source>
</evidence>
<dbReference type="RefSeq" id="WP_013560090.1">
    <property type="nucleotide sequence ID" value="NC_014960.1"/>
</dbReference>
<feature type="region of interest" description="Disordered" evidence="1">
    <location>
        <begin position="269"/>
        <end position="326"/>
    </location>
</feature>
<reference evidence="3 4" key="1">
    <citation type="submission" date="2010-12" db="EMBL/GenBank/DDBJ databases">
        <title>Whole genome sequence of Anaerolinea thermophila UNI-1.</title>
        <authorList>
            <person name="Narita-Yamada S."/>
            <person name="Kishi E."/>
            <person name="Watanabe Y."/>
            <person name="Takasaki K."/>
            <person name="Ankai A."/>
            <person name="Oguchi A."/>
            <person name="Fukui S."/>
            <person name="Takahashi M."/>
            <person name="Yashiro I."/>
            <person name="Hosoyama A."/>
            <person name="Sekiguchi Y."/>
            <person name="Hanada S."/>
            <person name="Fujita N."/>
        </authorList>
    </citation>
    <scope>NUCLEOTIDE SEQUENCE [LARGE SCALE GENOMIC DNA]</scope>
    <source>
        <strain evidence="4">DSM 14523 / JCM 11388 / NBRC 100420 / UNI-1</strain>
    </source>
</reference>
<accession>E8N5J7</accession>
<protein>
    <recommendedName>
        <fullName evidence="2">Gingipain domain-containing protein</fullName>
    </recommendedName>
</protein>
<feature type="domain" description="Gingipain" evidence="2">
    <location>
        <begin position="634"/>
        <end position="752"/>
    </location>
</feature>
<dbReference type="InterPro" id="IPR001769">
    <property type="entry name" value="Gingipain"/>
</dbReference>
<keyword evidence="4" id="KW-1185">Reference proteome</keyword>
<dbReference type="AlphaFoldDB" id="E8N5J7"/>
<organism evidence="3 4">
    <name type="scientific">Anaerolinea thermophila (strain DSM 14523 / JCM 11388 / NBRC 100420 / UNI-1)</name>
    <dbReference type="NCBI Taxonomy" id="926569"/>
    <lineage>
        <taxon>Bacteria</taxon>
        <taxon>Bacillati</taxon>
        <taxon>Chloroflexota</taxon>
        <taxon>Anaerolineae</taxon>
        <taxon>Anaerolineales</taxon>
        <taxon>Anaerolineaceae</taxon>
        <taxon>Anaerolinea</taxon>
    </lineage>
</organism>
<dbReference type="Gene3D" id="3.40.50.1460">
    <property type="match status" value="1"/>
</dbReference>
<dbReference type="InParanoid" id="E8N5J7"/>
<dbReference type="Proteomes" id="UP000008922">
    <property type="component" value="Chromosome"/>
</dbReference>
<dbReference type="SUPFAM" id="SSF48452">
    <property type="entry name" value="TPR-like"/>
    <property type="match status" value="1"/>
</dbReference>
<evidence type="ECO:0000256" key="1">
    <source>
        <dbReference type="SAM" id="MobiDB-lite"/>
    </source>
</evidence>
<dbReference type="Gene3D" id="1.25.40.10">
    <property type="entry name" value="Tetratricopeptide repeat domain"/>
    <property type="match status" value="1"/>
</dbReference>
<name>E8N5J7_ANATU</name>
<feature type="compositionally biased region" description="Basic and acidic residues" evidence="1">
    <location>
        <begin position="303"/>
        <end position="326"/>
    </location>
</feature>
<dbReference type="GO" id="GO:0006508">
    <property type="term" value="P:proteolysis"/>
    <property type="evidence" value="ECO:0007669"/>
    <property type="project" value="InterPro"/>
</dbReference>